<evidence type="ECO:0000259" key="2">
    <source>
        <dbReference type="Pfam" id="PF02481"/>
    </source>
</evidence>
<dbReference type="SUPFAM" id="SSF102405">
    <property type="entry name" value="MCP/YpsA-like"/>
    <property type="match status" value="1"/>
</dbReference>
<evidence type="ECO:0000256" key="1">
    <source>
        <dbReference type="ARBA" id="ARBA00006525"/>
    </source>
</evidence>
<reference evidence="4 5" key="1">
    <citation type="submission" date="2018-11" db="EMBL/GenBank/DDBJ databases">
        <title>Draft genome sequence of Gordonia sp. RS15-1S isolated from rice stems.</title>
        <authorList>
            <person name="Muangham S."/>
        </authorList>
    </citation>
    <scope>NUCLEOTIDE SEQUENCE [LARGE SCALE GENOMIC DNA]</scope>
    <source>
        <strain evidence="4 5">RS15-1S</strain>
    </source>
</reference>
<dbReference type="Gene3D" id="3.40.50.450">
    <property type="match status" value="1"/>
</dbReference>
<dbReference type="NCBIfam" id="TIGR00732">
    <property type="entry name" value="dprA"/>
    <property type="match status" value="1"/>
</dbReference>
<feature type="domain" description="Smf/DprA SLOG" evidence="2">
    <location>
        <begin position="81"/>
        <end position="292"/>
    </location>
</feature>
<gene>
    <name evidence="4" type="primary">dprA</name>
    <name evidence="4" type="ORF">EF294_15870</name>
</gene>
<dbReference type="AlphaFoldDB" id="A0A3N4GA49"/>
<dbReference type="OrthoDB" id="9785707at2"/>
<dbReference type="InterPro" id="IPR041614">
    <property type="entry name" value="DprA_WH"/>
</dbReference>
<feature type="domain" description="DprA winged helix" evidence="3">
    <location>
        <begin position="313"/>
        <end position="366"/>
    </location>
</feature>
<protein>
    <submittedName>
        <fullName evidence="4">DNA-protecting protein DprA</fullName>
    </submittedName>
</protein>
<name>A0A3N4GA49_9ACTN</name>
<comment type="similarity">
    <text evidence="1">Belongs to the DprA/Smf family.</text>
</comment>
<proteinExistence type="inferred from homology"/>
<sequence length="375" mass="38457">MTTTESERRAWAYLARVAEPPCVPLTALVAEVGVLEAAAAVARGLVPRGHESVLKATRARAGDDRSESDLAVAEKCGARLVTPDDDEWPGFSLLALANADTGERGGMPLVLWARGPARLDDLAVSSIALVGSRAASSYGEHVTGLLVEELVEYGWGIVSGAAFGIDGVAHRAALASGGATMAVLACGIDRDYPAAHSRLLAEIAERGVVVSEYPPHTTAARHRFLTRNRLVAALSNAVVVVEAGARSGAVSTAAWAVKLGRPLGAVPGPVTSATSVGCHELIADGRALLVADGAAVRTMAVPDGGGVTDRGTTRNTDGLTPIQQRVHDALPGRGAVTVEEVVFSAGVQIGEVRAALAVLELGGLVAMQGSGWRLA</sequence>
<organism evidence="4 5">
    <name type="scientific">Gordonia oryzae</name>
    <dbReference type="NCBI Taxonomy" id="2487349"/>
    <lineage>
        <taxon>Bacteria</taxon>
        <taxon>Bacillati</taxon>
        <taxon>Actinomycetota</taxon>
        <taxon>Actinomycetes</taxon>
        <taxon>Mycobacteriales</taxon>
        <taxon>Gordoniaceae</taxon>
        <taxon>Gordonia</taxon>
    </lineage>
</organism>
<dbReference type="RefSeq" id="WP_123931761.1">
    <property type="nucleotide sequence ID" value="NZ_JBPSDP010000001.1"/>
</dbReference>
<dbReference type="Pfam" id="PF17782">
    <property type="entry name" value="WHD_DprA"/>
    <property type="match status" value="1"/>
</dbReference>
<accession>A0A3N4GA49</accession>
<dbReference type="InterPro" id="IPR057666">
    <property type="entry name" value="DrpA_SLOG"/>
</dbReference>
<evidence type="ECO:0000259" key="3">
    <source>
        <dbReference type="Pfam" id="PF17782"/>
    </source>
</evidence>
<keyword evidence="5" id="KW-1185">Reference proteome</keyword>
<dbReference type="PANTHER" id="PTHR43022">
    <property type="entry name" value="PROTEIN SMF"/>
    <property type="match status" value="1"/>
</dbReference>
<dbReference type="InterPro" id="IPR003488">
    <property type="entry name" value="DprA"/>
</dbReference>
<dbReference type="PANTHER" id="PTHR43022:SF1">
    <property type="entry name" value="PROTEIN SMF"/>
    <property type="match status" value="1"/>
</dbReference>
<dbReference type="Pfam" id="PF02481">
    <property type="entry name" value="DNA_processg_A"/>
    <property type="match status" value="1"/>
</dbReference>
<comment type="caution">
    <text evidence="4">The sequence shown here is derived from an EMBL/GenBank/DDBJ whole genome shotgun (WGS) entry which is preliminary data.</text>
</comment>
<evidence type="ECO:0000313" key="4">
    <source>
        <dbReference type="EMBL" id="RPA58237.1"/>
    </source>
</evidence>
<dbReference type="Proteomes" id="UP000267536">
    <property type="component" value="Unassembled WGS sequence"/>
</dbReference>
<dbReference type="GO" id="GO:0009294">
    <property type="term" value="P:DNA-mediated transformation"/>
    <property type="evidence" value="ECO:0007669"/>
    <property type="project" value="InterPro"/>
</dbReference>
<evidence type="ECO:0000313" key="5">
    <source>
        <dbReference type="Proteomes" id="UP000267536"/>
    </source>
</evidence>
<dbReference type="EMBL" id="RKMH01000012">
    <property type="protein sequence ID" value="RPA58237.1"/>
    <property type="molecule type" value="Genomic_DNA"/>
</dbReference>